<reference evidence="11 12" key="1">
    <citation type="journal article" date="2019" name="Int. J. Syst. Evol. Microbiol.">
        <title>The Global Catalogue of Microorganisms (GCM) 10K type strain sequencing project: providing services to taxonomists for standard genome sequencing and annotation.</title>
        <authorList>
            <consortium name="The Broad Institute Genomics Platform"/>
            <consortium name="The Broad Institute Genome Sequencing Center for Infectious Disease"/>
            <person name="Wu L."/>
            <person name="Ma J."/>
        </authorList>
    </citation>
    <scope>NUCLEOTIDE SEQUENCE [LARGE SCALE GENOMIC DNA]</scope>
    <source>
        <strain evidence="11 12">JCM 16013</strain>
    </source>
</reference>
<name>A0ABN2SZE0_9ACTN</name>
<dbReference type="PANTHER" id="PTHR43646:SF2">
    <property type="entry name" value="GLYCOSYLTRANSFERASE 2-LIKE DOMAIN-CONTAINING PROTEIN"/>
    <property type="match status" value="1"/>
</dbReference>
<accession>A0ABN2SZE0</accession>
<dbReference type="SUPFAM" id="SSF53448">
    <property type="entry name" value="Nucleotide-diphospho-sugar transferases"/>
    <property type="match status" value="1"/>
</dbReference>
<comment type="subcellular location">
    <subcellularLocation>
        <location evidence="1">Cell membrane</location>
    </subcellularLocation>
</comment>
<comment type="function">
    <text evidence="6">Catalyzes the glycosylation of 4,4'-diaponeurosporenoate, i.e. the esterification of glucose at the C1'' position with the carboxyl group of 4,4'-diaponeurosporenic acid, to form glycosyl-4,4'-diaponeurosporenoate. This is a step in the biosynthesis of staphyloxanthin, an orange pigment present in most staphylococci strains.</text>
</comment>
<sequence length="300" mass="32121">MQNPEGAPPSTDAILAIVVSVVIPAHNEAGVVGRLLRGLLAGARPGEFEIWVVANGCTDDTAGVAGGFGPDVNVLVSPRPDKHAAMRLADEHAKGFPRLYVDADVELGSADVRALAEALDAPGVMAAGPERAWPADGRPWTVRWFYDVWHEFPTVRTGLWGRGVVGVSRQGYERLRELPPLLGDDLAASLAFSADQRRVVPGAVAVVHPPRGLAALLKIRTRALVSTAQAAGDPHLADVAGDDRTSWSDLRDVALAAPLRNGPKVAWFLAITVVTRLRARRAVRAGDFTTWQRDDTSRRP</sequence>
<organism evidence="11 12">
    <name type="scientific">Catenulispora subtropica</name>
    <dbReference type="NCBI Taxonomy" id="450798"/>
    <lineage>
        <taxon>Bacteria</taxon>
        <taxon>Bacillati</taxon>
        <taxon>Actinomycetota</taxon>
        <taxon>Actinomycetes</taxon>
        <taxon>Catenulisporales</taxon>
        <taxon>Catenulisporaceae</taxon>
        <taxon>Catenulispora</taxon>
    </lineage>
</organism>
<keyword evidence="3" id="KW-0328">Glycosyltransferase</keyword>
<evidence type="ECO:0000256" key="5">
    <source>
        <dbReference type="ARBA" id="ARBA00023136"/>
    </source>
</evidence>
<evidence type="ECO:0000256" key="8">
    <source>
        <dbReference type="ARBA" id="ARBA00038120"/>
    </source>
</evidence>
<evidence type="ECO:0000256" key="1">
    <source>
        <dbReference type="ARBA" id="ARBA00004236"/>
    </source>
</evidence>
<dbReference type="PANTHER" id="PTHR43646">
    <property type="entry name" value="GLYCOSYLTRANSFERASE"/>
    <property type="match status" value="1"/>
</dbReference>
<evidence type="ECO:0000256" key="3">
    <source>
        <dbReference type="ARBA" id="ARBA00022676"/>
    </source>
</evidence>
<evidence type="ECO:0000256" key="7">
    <source>
        <dbReference type="ARBA" id="ARBA00037904"/>
    </source>
</evidence>
<feature type="domain" description="Glycosyltransferase 2-like" evidence="10">
    <location>
        <begin position="20"/>
        <end position="146"/>
    </location>
</feature>
<evidence type="ECO:0000256" key="6">
    <source>
        <dbReference type="ARBA" id="ARBA00037281"/>
    </source>
</evidence>
<evidence type="ECO:0000256" key="4">
    <source>
        <dbReference type="ARBA" id="ARBA00022679"/>
    </source>
</evidence>
<keyword evidence="2" id="KW-1003">Cell membrane</keyword>
<dbReference type="Proteomes" id="UP001499854">
    <property type="component" value="Unassembled WGS sequence"/>
</dbReference>
<comment type="similarity">
    <text evidence="8">Belongs to the glycosyltransferase 2 family. CrtQ subfamily.</text>
</comment>
<dbReference type="Pfam" id="PF00535">
    <property type="entry name" value="Glycos_transf_2"/>
    <property type="match status" value="1"/>
</dbReference>
<keyword evidence="5" id="KW-0472">Membrane</keyword>
<evidence type="ECO:0000313" key="11">
    <source>
        <dbReference type="EMBL" id="GAA1994998.1"/>
    </source>
</evidence>
<comment type="pathway">
    <text evidence="7">Carotenoid biosynthesis; staphyloxanthin biosynthesis; staphyloxanthin from farnesyl diphosphate: step 4/5.</text>
</comment>
<dbReference type="EMBL" id="BAAAQM010000053">
    <property type="protein sequence ID" value="GAA1994998.1"/>
    <property type="molecule type" value="Genomic_DNA"/>
</dbReference>
<keyword evidence="12" id="KW-1185">Reference proteome</keyword>
<comment type="caution">
    <text evidence="11">The sequence shown here is derived from an EMBL/GenBank/DDBJ whole genome shotgun (WGS) entry which is preliminary data.</text>
</comment>
<evidence type="ECO:0000313" key="12">
    <source>
        <dbReference type="Proteomes" id="UP001499854"/>
    </source>
</evidence>
<dbReference type="InterPro" id="IPR029044">
    <property type="entry name" value="Nucleotide-diphossugar_trans"/>
</dbReference>
<gene>
    <name evidence="11" type="ORF">GCM10009838_69420</name>
</gene>
<dbReference type="InterPro" id="IPR001173">
    <property type="entry name" value="Glyco_trans_2-like"/>
</dbReference>
<evidence type="ECO:0000256" key="9">
    <source>
        <dbReference type="ARBA" id="ARBA00040345"/>
    </source>
</evidence>
<evidence type="ECO:0000259" key="10">
    <source>
        <dbReference type="Pfam" id="PF00535"/>
    </source>
</evidence>
<evidence type="ECO:0000256" key="2">
    <source>
        <dbReference type="ARBA" id="ARBA00022475"/>
    </source>
</evidence>
<proteinExistence type="inferred from homology"/>
<keyword evidence="4" id="KW-0808">Transferase</keyword>
<dbReference type="Gene3D" id="3.90.550.10">
    <property type="entry name" value="Spore Coat Polysaccharide Biosynthesis Protein SpsA, Chain A"/>
    <property type="match status" value="1"/>
</dbReference>
<protein>
    <recommendedName>
        <fullName evidence="9">4,4'-diaponeurosporenoate glycosyltransferase</fullName>
    </recommendedName>
</protein>